<evidence type="ECO:0000313" key="2">
    <source>
        <dbReference type="EMBL" id="BBX34632.1"/>
    </source>
</evidence>
<keyword evidence="3" id="KW-1185">Reference proteome</keyword>
<sequence length="105" mass="11727">MAPDIRQDSSLLDEATAIVEAEWIRLQQDWDRELADLLAETPAPRPRPPRVGTGVIARRHPGPPRAVSGRGYRPRRRPSVPVRATQRSPPAHPNRVPKHKVGTGR</sequence>
<organism evidence="2 3">
    <name type="scientific">Mycolicibacterium mageritense</name>
    <name type="common">Mycobacterium mageritense</name>
    <dbReference type="NCBI Taxonomy" id="53462"/>
    <lineage>
        <taxon>Bacteria</taxon>
        <taxon>Bacillati</taxon>
        <taxon>Actinomycetota</taxon>
        <taxon>Actinomycetes</taxon>
        <taxon>Mycobacteriales</taxon>
        <taxon>Mycobacteriaceae</taxon>
        <taxon>Mycolicibacterium</taxon>
    </lineage>
</organism>
<feature type="compositionally biased region" description="Basic residues" evidence="1">
    <location>
        <begin position="95"/>
        <end position="105"/>
    </location>
</feature>
<protein>
    <submittedName>
        <fullName evidence="2">Uncharacterized protein</fullName>
    </submittedName>
</protein>
<name>A0ABM7HVL0_MYCME</name>
<evidence type="ECO:0000256" key="1">
    <source>
        <dbReference type="SAM" id="MobiDB-lite"/>
    </source>
</evidence>
<feature type="region of interest" description="Disordered" evidence="1">
    <location>
        <begin position="38"/>
        <end position="105"/>
    </location>
</feature>
<evidence type="ECO:0000313" key="3">
    <source>
        <dbReference type="Proteomes" id="UP000465622"/>
    </source>
</evidence>
<reference evidence="2 3" key="1">
    <citation type="journal article" date="2019" name="Emerg. Microbes Infect.">
        <title>Comprehensive subspecies identification of 175 nontuberculous mycobacteria species based on 7547 genomic profiles.</title>
        <authorList>
            <person name="Matsumoto Y."/>
            <person name="Kinjo T."/>
            <person name="Motooka D."/>
            <person name="Nabeya D."/>
            <person name="Jung N."/>
            <person name="Uechi K."/>
            <person name="Horii T."/>
            <person name="Iida T."/>
            <person name="Fujita J."/>
            <person name="Nakamura S."/>
        </authorList>
    </citation>
    <scope>NUCLEOTIDE SEQUENCE [LARGE SCALE GENOMIC DNA]</scope>
    <source>
        <strain evidence="2 3">JCM 12375</strain>
    </source>
</reference>
<gene>
    <name evidence="2" type="ORF">MMAGJ_39140</name>
</gene>
<proteinExistence type="predicted"/>
<accession>A0ABM7HVL0</accession>
<dbReference type="EMBL" id="AP022567">
    <property type="protein sequence ID" value="BBX34632.1"/>
    <property type="molecule type" value="Genomic_DNA"/>
</dbReference>
<dbReference type="Proteomes" id="UP000465622">
    <property type="component" value="Chromosome"/>
</dbReference>